<dbReference type="InterPro" id="IPR057352">
    <property type="entry name" value="TPR_TmcB/C"/>
</dbReference>
<dbReference type="Gene3D" id="1.25.40.10">
    <property type="entry name" value="Tetratricopeptide repeat domain"/>
    <property type="match status" value="1"/>
</dbReference>
<dbReference type="EMBL" id="OZ021735">
    <property type="protein sequence ID" value="CAK9309510.1"/>
    <property type="molecule type" value="Genomic_DNA"/>
</dbReference>
<feature type="domain" description="TmcB/TmcC TPR repeats" evidence="2">
    <location>
        <begin position="138"/>
        <end position="183"/>
    </location>
</feature>
<proteinExistence type="predicted"/>
<dbReference type="SUPFAM" id="SSF48452">
    <property type="entry name" value="TPR-like"/>
    <property type="match status" value="1"/>
</dbReference>
<dbReference type="Proteomes" id="UP001642487">
    <property type="component" value="Chromosome 1"/>
</dbReference>
<protein>
    <recommendedName>
        <fullName evidence="2">TmcB/TmcC TPR repeats domain-containing protein</fullName>
    </recommendedName>
</protein>
<dbReference type="InterPro" id="IPR011990">
    <property type="entry name" value="TPR-like_helical_dom_sf"/>
</dbReference>
<evidence type="ECO:0000256" key="1">
    <source>
        <dbReference type="SAM" id="MobiDB-lite"/>
    </source>
</evidence>
<reference evidence="3 4" key="1">
    <citation type="submission" date="2024-03" db="EMBL/GenBank/DDBJ databases">
        <authorList>
            <person name="Gkanogiannis A."/>
            <person name="Becerra Lopez-Lavalle L."/>
        </authorList>
    </citation>
    <scope>NUCLEOTIDE SEQUENCE [LARGE SCALE GENOMIC DNA]</scope>
</reference>
<evidence type="ECO:0000313" key="3">
    <source>
        <dbReference type="EMBL" id="CAK9309510.1"/>
    </source>
</evidence>
<feature type="compositionally biased region" description="Low complexity" evidence="1">
    <location>
        <begin position="82"/>
        <end position="101"/>
    </location>
</feature>
<sequence length="255" mass="28503">MKSALLRTGSVPVLSPAAAASSSFSNNKPLYGVFSCNKSSASSPKIYLHFEINHRRGKNSGSIRRAASESDITRSMHEVSNSYDQSSGVRSSRSRSRSFPSGIPEEEFLNEDEFDSDSMEKGANFVADTFSNRSNDHSKIGVYYEQLLQLNPSDPLLLRNYGKFLHEVEKDTIRAEECYSRAILASPTDGELLALYGKLVWDTQRDKRRAQYYFDRAVYASPNDCLVIGHYAHFLWQVEDDEAAEAPPAAMVAAY</sequence>
<keyword evidence="4" id="KW-1185">Reference proteome</keyword>
<evidence type="ECO:0000313" key="4">
    <source>
        <dbReference type="Proteomes" id="UP001642487"/>
    </source>
</evidence>
<evidence type="ECO:0000259" key="2">
    <source>
        <dbReference type="Pfam" id="PF25474"/>
    </source>
</evidence>
<dbReference type="PANTHER" id="PTHR26312:SF123">
    <property type="entry name" value="TETRATRICOPEPTIDE REPEAT (TPR)-LIKE SUPERFAMILY PROTEIN"/>
    <property type="match status" value="1"/>
</dbReference>
<accession>A0ABP0XMX9</accession>
<feature type="region of interest" description="Disordered" evidence="1">
    <location>
        <begin position="58"/>
        <end position="103"/>
    </location>
</feature>
<dbReference type="Pfam" id="PF25474">
    <property type="entry name" value="TPR_TmcB"/>
    <property type="match status" value="1"/>
</dbReference>
<organism evidence="3 4">
    <name type="scientific">Citrullus colocynthis</name>
    <name type="common">colocynth</name>
    <dbReference type="NCBI Taxonomy" id="252529"/>
    <lineage>
        <taxon>Eukaryota</taxon>
        <taxon>Viridiplantae</taxon>
        <taxon>Streptophyta</taxon>
        <taxon>Embryophyta</taxon>
        <taxon>Tracheophyta</taxon>
        <taxon>Spermatophyta</taxon>
        <taxon>Magnoliopsida</taxon>
        <taxon>eudicotyledons</taxon>
        <taxon>Gunneridae</taxon>
        <taxon>Pentapetalae</taxon>
        <taxon>rosids</taxon>
        <taxon>fabids</taxon>
        <taxon>Cucurbitales</taxon>
        <taxon>Cucurbitaceae</taxon>
        <taxon>Benincaseae</taxon>
        <taxon>Citrullus</taxon>
    </lineage>
</organism>
<gene>
    <name evidence="3" type="ORF">CITCOLO1_LOCUS1092</name>
</gene>
<name>A0ABP0XMX9_9ROSI</name>
<dbReference type="PANTHER" id="PTHR26312">
    <property type="entry name" value="TETRATRICOPEPTIDE REPEAT PROTEIN 5"/>
    <property type="match status" value="1"/>
</dbReference>
<feature type="compositionally biased region" description="Basic and acidic residues" evidence="1">
    <location>
        <begin position="66"/>
        <end position="77"/>
    </location>
</feature>